<feature type="repeat" description="ANK" evidence="3">
    <location>
        <begin position="270"/>
        <end position="297"/>
    </location>
</feature>
<name>A0A067BKM5_SAPPC</name>
<dbReference type="Gene3D" id="1.25.40.20">
    <property type="entry name" value="Ankyrin repeat-containing domain"/>
    <property type="match status" value="4"/>
</dbReference>
<dbReference type="SMART" id="SM00248">
    <property type="entry name" value="ANK"/>
    <property type="match status" value="11"/>
</dbReference>
<dbReference type="STRING" id="695850.A0A067BKM5"/>
<feature type="repeat" description="ANK" evidence="3">
    <location>
        <begin position="165"/>
        <end position="197"/>
    </location>
</feature>
<dbReference type="AlphaFoldDB" id="A0A067BKM5"/>
<gene>
    <name evidence="4" type="ORF">SPRG_15513</name>
</gene>
<dbReference type="Pfam" id="PF00023">
    <property type="entry name" value="Ank"/>
    <property type="match status" value="1"/>
</dbReference>
<dbReference type="Pfam" id="PF12796">
    <property type="entry name" value="Ank_2"/>
    <property type="match status" value="3"/>
</dbReference>
<proteinExistence type="predicted"/>
<dbReference type="KEGG" id="spar:SPRG_15513"/>
<dbReference type="GeneID" id="24137235"/>
<evidence type="ECO:0000256" key="2">
    <source>
        <dbReference type="ARBA" id="ARBA00023043"/>
    </source>
</evidence>
<evidence type="ECO:0000256" key="1">
    <source>
        <dbReference type="ARBA" id="ARBA00022737"/>
    </source>
</evidence>
<feature type="repeat" description="ANK" evidence="3">
    <location>
        <begin position="100"/>
        <end position="132"/>
    </location>
</feature>
<keyword evidence="5" id="KW-1185">Reference proteome</keyword>
<evidence type="ECO:0000313" key="5">
    <source>
        <dbReference type="Proteomes" id="UP000030745"/>
    </source>
</evidence>
<dbReference type="InterPro" id="IPR002110">
    <property type="entry name" value="Ankyrin_rpt"/>
</dbReference>
<sequence>MGNEISAITQALAAANSTYVMPSLLAVADTTTSADTSPLLNAVQINDAALVARLLDEGENPNSSNENGCTPLMTGAAAGHRAIVDVLLARGATMDLVDKNGDYALYTAAMNGLLEIVQLLVEHGATVAPTNVGEDLPILVAYDRGHDNVVVYLITKMDNLNISSNGGPFLLRACGDGRISVVDALLLAGADCNAANSHGITPLMGAAYLGHTAIVARLLQETLINVDAEDESGRTAIFCAVQSLQTTDAPLAILSMLLAAGANVDSASDHGHTALYLAAMLGSVEILQLLVAHGANVAHIVETPVPTTAVAMASVQGHAAAVRYLLEMGAPIDIPDANGATALFCACELGNIEFVRALVEHTDCDINAADNDGNTPLHAACWHGFTDVVSYLLAQQPRLNVMAENLVSQAREDSNRSH</sequence>
<dbReference type="PANTHER" id="PTHR24166">
    <property type="entry name" value="ROLLING PEBBLES, ISOFORM B"/>
    <property type="match status" value="1"/>
</dbReference>
<dbReference type="VEuPathDB" id="FungiDB:SPRG_15513"/>
<dbReference type="PROSITE" id="PS50297">
    <property type="entry name" value="ANK_REP_REGION"/>
    <property type="match status" value="4"/>
</dbReference>
<organism evidence="4 5">
    <name type="scientific">Saprolegnia parasitica (strain CBS 223.65)</name>
    <dbReference type="NCBI Taxonomy" id="695850"/>
    <lineage>
        <taxon>Eukaryota</taxon>
        <taxon>Sar</taxon>
        <taxon>Stramenopiles</taxon>
        <taxon>Oomycota</taxon>
        <taxon>Saprolegniomycetes</taxon>
        <taxon>Saprolegniales</taxon>
        <taxon>Saprolegniaceae</taxon>
        <taxon>Saprolegnia</taxon>
    </lineage>
</organism>
<accession>A0A067BKM5</accession>
<dbReference type="EMBL" id="KK583401">
    <property type="protein sequence ID" value="KDO18723.1"/>
    <property type="molecule type" value="Genomic_DNA"/>
</dbReference>
<dbReference type="OMA" id="CACELGN"/>
<dbReference type="InterPro" id="IPR036770">
    <property type="entry name" value="Ankyrin_rpt-contain_sf"/>
</dbReference>
<feature type="repeat" description="ANK" evidence="3">
    <location>
        <begin position="372"/>
        <end position="404"/>
    </location>
</feature>
<dbReference type="RefSeq" id="XP_012210569.1">
    <property type="nucleotide sequence ID" value="XM_012355179.1"/>
</dbReference>
<evidence type="ECO:0000313" key="4">
    <source>
        <dbReference type="EMBL" id="KDO18723.1"/>
    </source>
</evidence>
<keyword evidence="1" id="KW-0677">Repeat</keyword>
<reference evidence="4 5" key="1">
    <citation type="journal article" date="2013" name="PLoS Genet.">
        <title>Distinctive expansion of potential virulence genes in the genome of the oomycete fish pathogen Saprolegnia parasitica.</title>
        <authorList>
            <person name="Jiang R.H."/>
            <person name="de Bruijn I."/>
            <person name="Haas B.J."/>
            <person name="Belmonte R."/>
            <person name="Lobach L."/>
            <person name="Christie J."/>
            <person name="van den Ackerveken G."/>
            <person name="Bottin A."/>
            <person name="Bulone V."/>
            <person name="Diaz-Moreno S.M."/>
            <person name="Dumas B."/>
            <person name="Fan L."/>
            <person name="Gaulin E."/>
            <person name="Govers F."/>
            <person name="Grenville-Briggs L.J."/>
            <person name="Horner N.R."/>
            <person name="Levin J.Z."/>
            <person name="Mammella M."/>
            <person name="Meijer H.J."/>
            <person name="Morris P."/>
            <person name="Nusbaum C."/>
            <person name="Oome S."/>
            <person name="Phillips A.J."/>
            <person name="van Rooyen D."/>
            <person name="Rzeszutek E."/>
            <person name="Saraiva M."/>
            <person name="Secombes C.J."/>
            <person name="Seidl M.F."/>
            <person name="Snel B."/>
            <person name="Stassen J.H."/>
            <person name="Sykes S."/>
            <person name="Tripathy S."/>
            <person name="van den Berg H."/>
            <person name="Vega-Arreguin J.C."/>
            <person name="Wawra S."/>
            <person name="Young S.K."/>
            <person name="Zeng Q."/>
            <person name="Dieguez-Uribeondo J."/>
            <person name="Russ C."/>
            <person name="Tyler B.M."/>
            <person name="van West P."/>
        </authorList>
    </citation>
    <scope>NUCLEOTIDE SEQUENCE [LARGE SCALE GENOMIC DNA]</scope>
    <source>
        <strain evidence="4 5">CBS 223.65</strain>
    </source>
</reference>
<dbReference type="Proteomes" id="UP000030745">
    <property type="component" value="Unassembled WGS sequence"/>
</dbReference>
<feature type="repeat" description="ANK" evidence="3">
    <location>
        <begin position="198"/>
        <end position="231"/>
    </location>
</feature>
<dbReference type="InterPro" id="IPR050889">
    <property type="entry name" value="Dendritic_Spine_Reg/Scaffold"/>
</dbReference>
<dbReference type="SUPFAM" id="SSF48403">
    <property type="entry name" value="Ankyrin repeat"/>
    <property type="match status" value="1"/>
</dbReference>
<dbReference type="PROSITE" id="PS50088">
    <property type="entry name" value="ANK_REPEAT"/>
    <property type="match status" value="7"/>
</dbReference>
<protein>
    <submittedName>
        <fullName evidence="4">Uncharacterized protein</fullName>
    </submittedName>
</protein>
<keyword evidence="2 3" id="KW-0040">ANK repeat</keyword>
<evidence type="ECO:0000256" key="3">
    <source>
        <dbReference type="PROSITE-ProRule" id="PRU00023"/>
    </source>
</evidence>
<dbReference type="PANTHER" id="PTHR24166:SF48">
    <property type="entry name" value="PROTEIN VAPYRIN"/>
    <property type="match status" value="1"/>
</dbReference>
<feature type="repeat" description="ANK" evidence="3">
    <location>
        <begin position="67"/>
        <end position="99"/>
    </location>
</feature>
<feature type="repeat" description="ANK" evidence="3">
    <location>
        <begin position="305"/>
        <end position="337"/>
    </location>
</feature>
<dbReference type="OrthoDB" id="65344at2759"/>